<keyword evidence="7" id="KW-1185">Reference proteome</keyword>
<dbReference type="AlphaFoldDB" id="E1JY25"/>
<dbReference type="PROSITE" id="PS50977">
    <property type="entry name" value="HTH_TETR_2"/>
    <property type="match status" value="1"/>
</dbReference>
<dbReference type="SUPFAM" id="SSF46689">
    <property type="entry name" value="Homeodomain-like"/>
    <property type="match status" value="1"/>
</dbReference>
<evidence type="ECO:0000256" key="2">
    <source>
        <dbReference type="ARBA" id="ARBA00023125"/>
    </source>
</evidence>
<evidence type="ECO:0000256" key="1">
    <source>
        <dbReference type="ARBA" id="ARBA00023015"/>
    </source>
</evidence>
<dbReference type="Pfam" id="PF00440">
    <property type="entry name" value="TetR_N"/>
    <property type="match status" value="1"/>
</dbReference>
<dbReference type="GO" id="GO:0003700">
    <property type="term" value="F:DNA-binding transcription factor activity"/>
    <property type="evidence" value="ECO:0007669"/>
    <property type="project" value="TreeGrafter"/>
</dbReference>
<dbReference type="InterPro" id="IPR001647">
    <property type="entry name" value="HTH_TetR"/>
</dbReference>
<dbReference type="STRING" id="596151.DesfrDRAFT_2524"/>
<gene>
    <name evidence="6" type="ORF">DesfrDRAFT_2524</name>
</gene>
<evidence type="ECO:0000313" key="7">
    <source>
        <dbReference type="Proteomes" id="UP000006250"/>
    </source>
</evidence>
<dbReference type="Proteomes" id="UP000006250">
    <property type="component" value="Unassembled WGS sequence"/>
</dbReference>
<feature type="domain" description="HTH tetR-type" evidence="5">
    <location>
        <begin position="4"/>
        <end position="64"/>
    </location>
</feature>
<feature type="DNA-binding region" description="H-T-H motif" evidence="4">
    <location>
        <begin position="27"/>
        <end position="46"/>
    </location>
</feature>
<reference evidence="6 7" key="1">
    <citation type="submission" date="2010-08" db="EMBL/GenBank/DDBJ databases">
        <title>The draft genome of Desulfovibrio fructosovorans JJ.</title>
        <authorList>
            <consortium name="US DOE Joint Genome Institute (JGI-PGF)"/>
            <person name="Lucas S."/>
            <person name="Copeland A."/>
            <person name="Lapidus A."/>
            <person name="Cheng J.-F."/>
            <person name="Bruce D."/>
            <person name="Goodwin L."/>
            <person name="Pitluck S."/>
            <person name="Land M.L."/>
            <person name="Hauser L."/>
            <person name="Chang Y.-J."/>
            <person name="Jeffries C."/>
            <person name="Wall J.D."/>
            <person name="Stahl D.A."/>
            <person name="Arkin A.P."/>
            <person name="Dehal P."/>
            <person name="Stolyar S.M."/>
            <person name="Hazen T.C."/>
            <person name="Woyke T.J."/>
        </authorList>
    </citation>
    <scope>NUCLEOTIDE SEQUENCE [LARGE SCALE GENOMIC DNA]</scope>
    <source>
        <strain evidence="6 7">JJ</strain>
    </source>
</reference>
<dbReference type="InterPro" id="IPR015292">
    <property type="entry name" value="Tscrpt_reg_YbiH_C"/>
</dbReference>
<keyword evidence="1" id="KW-0805">Transcription regulation</keyword>
<evidence type="ECO:0000313" key="6">
    <source>
        <dbReference type="EMBL" id="EFL50763.1"/>
    </source>
</evidence>
<dbReference type="InterPro" id="IPR050109">
    <property type="entry name" value="HTH-type_TetR-like_transc_reg"/>
</dbReference>
<name>E1JY25_SOLFR</name>
<keyword evidence="2 4" id="KW-0238">DNA-binding</keyword>
<comment type="caution">
    <text evidence="6">The sequence shown here is derived from an EMBL/GenBank/DDBJ whole genome shotgun (WGS) entry which is preliminary data.</text>
</comment>
<dbReference type="Gene3D" id="1.10.10.60">
    <property type="entry name" value="Homeodomain-like"/>
    <property type="match status" value="1"/>
</dbReference>
<protein>
    <submittedName>
        <fullName evidence="6">Transcriptional regulator, TetR family</fullName>
    </submittedName>
</protein>
<dbReference type="EMBL" id="AECZ01000016">
    <property type="protein sequence ID" value="EFL50763.1"/>
    <property type="molecule type" value="Genomic_DNA"/>
</dbReference>
<keyword evidence="3" id="KW-0804">Transcription</keyword>
<dbReference type="PANTHER" id="PTHR30055:SF234">
    <property type="entry name" value="HTH-TYPE TRANSCRIPTIONAL REGULATOR BETI"/>
    <property type="match status" value="1"/>
</dbReference>
<dbReference type="InterPro" id="IPR009057">
    <property type="entry name" value="Homeodomain-like_sf"/>
</dbReference>
<organism evidence="6 7">
    <name type="scientific">Solidesulfovibrio fructosivorans JJ]</name>
    <dbReference type="NCBI Taxonomy" id="596151"/>
    <lineage>
        <taxon>Bacteria</taxon>
        <taxon>Pseudomonadati</taxon>
        <taxon>Thermodesulfobacteriota</taxon>
        <taxon>Desulfovibrionia</taxon>
        <taxon>Desulfovibrionales</taxon>
        <taxon>Desulfovibrionaceae</taxon>
        <taxon>Solidesulfovibrio</taxon>
    </lineage>
</organism>
<dbReference type="GO" id="GO:0000976">
    <property type="term" value="F:transcription cis-regulatory region binding"/>
    <property type="evidence" value="ECO:0007669"/>
    <property type="project" value="TreeGrafter"/>
</dbReference>
<dbReference type="InterPro" id="IPR036271">
    <property type="entry name" value="Tet_transcr_reg_TetR-rel_C_sf"/>
</dbReference>
<evidence type="ECO:0000256" key="3">
    <source>
        <dbReference type="ARBA" id="ARBA00023163"/>
    </source>
</evidence>
<dbReference type="Pfam" id="PF09209">
    <property type="entry name" value="CecR_C"/>
    <property type="match status" value="1"/>
</dbReference>
<proteinExistence type="predicted"/>
<dbReference type="RefSeq" id="WP_005994375.1">
    <property type="nucleotide sequence ID" value="NZ_AECZ01000016.1"/>
</dbReference>
<dbReference type="SUPFAM" id="SSF48498">
    <property type="entry name" value="Tetracyclin repressor-like, C-terminal domain"/>
    <property type="match status" value="1"/>
</dbReference>
<evidence type="ECO:0000259" key="5">
    <source>
        <dbReference type="PROSITE" id="PS50977"/>
    </source>
</evidence>
<dbReference type="InterPro" id="IPR023772">
    <property type="entry name" value="DNA-bd_HTH_TetR-type_CS"/>
</dbReference>
<dbReference type="eggNOG" id="COG1309">
    <property type="taxonomic scope" value="Bacteria"/>
</dbReference>
<dbReference type="OrthoDB" id="9790413at2"/>
<sequence precursor="true">MDHGDTRTRIIEASIEVFLEKGYDLATIRDICARAQANVAAVNYHFGSKEALYAAALECIMASCDESYPISEGLDEAATPEERLRRFILNLLRLNFPEDPTQARQSKLFWLELANPSPALQPLVERFLRPIKERLEAVIQDITGPLDPETLRLCAGAIGGQTLFHAQNTVIITHLYPQSTYTPQDVERLAEHTFRFSLAGLEAVRSNSRRHT</sequence>
<dbReference type="PROSITE" id="PS01081">
    <property type="entry name" value="HTH_TETR_1"/>
    <property type="match status" value="1"/>
</dbReference>
<dbReference type="PANTHER" id="PTHR30055">
    <property type="entry name" value="HTH-TYPE TRANSCRIPTIONAL REGULATOR RUTR"/>
    <property type="match status" value="1"/>
</dbReference>
<dbReference type="PRINTS" id="PR00455">
    <property type="entry name" value="HTHTETR"/>
</dbReference>
<accession>E1JY25</accession>
<evidence type="ECO:0000256" key="4">
    <source>
        <dbReference type="PROSITE-ProRule" id="PRU00335"/>
    </source>
</evidence>
<dbReference type="Gene3D" id="1.10.357.10">
    <property type="entry name" value="Tetracycline Repressor, domain 2"/>
    <property type="match status" value="1"/>
</dbReference>